<evidence type="ECO:0000256" key="1">
    <source>
        <dbReference type="SAM" id="Coils"/>
    </source>
</evidence>
<dbReference type="Pfam" id="PF02498">
    <property type="entry name" value="Bro-N"/>
    <property type="match status" value="1"/>
</dbReference>
<keyword evidence="4" id="KW-1185">Reference proteome</keyword>
<dbReference type="Pfam" id="PF03374">
    <property type="entry name" value="ANT"/>
    <property type="match status" value="1"/>
</dbReference>
<feature type="domain" description="Bro-N" evidence="2">
    <location>
        <begin position="78"/>
        <end position="203"/>
    </location>
</feature>
<feature type="coiled-coil region" evidence="1">
    <location>
        <begin position="225"/>
        <end position="259"/>
    </location>
</feature>
<sequence>MKAYTYKELAEMFNTTPQKILKKTKKKNFPKKTMTTAKNHQGRVVKAITEEGIEYFKNEFRVVDEKVNDEDKALLGELKLVKQGEFLGTKCDFYQDMNDNVYMTRKQISDALDYEAESAIVRLHERNKQLDEMSVEISRFNYHTTNCGRGQTAKNSELNKVNLNTLLYNEDGIYEITFLSRQPKADKFRQWVRNVLQTIRKTGGYIDEKDKFVRNYFSTKDEMDIALIKNMMKKTDQLNEELNKQKDIITTQKELLENQKDDVKFAKQVKSSDDSITVNAMAKILHLNGINIGRNRLFKWLRDRKFVTREYQNNQLTNIPTQKAVQMGLLTIEETSFIDKYGNNRIGMVSKVTPKGQQYLLNKFLNGVLS</sequence>
<accession>A0ABS6FHU8</accession>
<dbReference type="RefSeq" id="WP_216549452.1">
    <property type="nucleotide sequence ID" value="NZ_JAHLQO010000004.1"/>
</dbReference>
<keyword evidence="1" id="KW-0175">Coiled coil</keyword>
<dbReference type="InterPro" id="IPR003497">
    <property type="entry name" value="BRO_N_domain"/>
</dbReference>
<protein>
    <submittedName>
        <fullName evidence="3">Phage antirepressor KilAC domain-containing protein</fullName>
    </submittedName>
</protein>
<reference evidence="3 4" key="1">
    <citation type="submission" date="2021-06" db="EMBL/GenBank/DDBJ databases">
        <authorList>
            <person name="Sun Q."/>
            <person name="Li D."/>
        </authorList>
    </citation>
    <scope>NUCLEOTIDE SEQUENCE [LARGE SCALE GENOMIC DNA]</scope>
    <source>
        <strain evidence="3 4">MSJ-1</strain>
    </source>
</reference>
<name>A0ABS6FHU8_9FIRM</name>
<dbReference type="SMART" id="SM01040">
    <property type="entry name" value="Bro-N"/>
    <property type="match status" value="1"/>
</dbReference>
<dbReference type="EMBL" id="JAHLQO010000004">
    <property type="protein sequence ID" value="MBU5669618.1"/>
    <property type="molecule type" value="Genomic_DNA"/>
</dbReference>
<dbReference type="InterPro" id="IPR005039">
    <property type="entry name" value="Ant_C"/>
</dbReference>
<evidence type="ECO:0000313" key="4">
    <source>
        <dbReference type="Proteomes" id="UP000783742"/>
    </source>
</evidence>
<comment type="caution">
    <text evidence="3">The sequence shown here is derived from an EMBL/GenBank/DDBJ whole genome shotgun (WGS) entry which is preliminary data.</text>
</comment>
<dbReference type="Proteomes" id="UP000783742">
    <property type="component" value="Unassembled WGS sequence"/>
</dbReference>
<proteinExistence type="predicted"/>
<dbReference type="PROSITE" id="PS51750">
    <property type="entry name" value="BRO_N"/>
    <property type="match status" value="1"/>
</dbReference>
<organism evidence="3 4">
    <name type="scientific">Peptoniphilus ovalis</name>
    <dbReference type="NCBI Taxonomy" id="2841503"/>
    <lineage>
        <taxon>Bacteria</taxon>
        <taxon>Bacillati</taxon>
        <taxon>Bacillota</taxon>
        <taxon>Tissierellia</taxon>
        <taxon>Tissierellales</taxon>
        <taxon>Peptoniphilaceae</taxon>
        <taxon>Peptoniphilus</taxon>
    </lineage>
</organism>
<evidence type="ECO:0000313" key="3">
    <source>
        <dbReference type="EMBL" id="MBU5669618.1"/>
    </source>
</evidence>
<evidence type="ECO:0000259" key="2">
    <source>
        <dbReference type="PROSITE" id="PS51750"/>
    </source>
</evidence>
<gene>
    <name evidence="3" type="ORF">KQI68_07165</name>
</gene>